<dbReference type="PIRSF" id="PIRSF006278">
    <property type="entry name" value="ACCD_DCysDesulf"/>
    <property type="match status" value="1"/>
</dbReference>
<dbReference type="InterPro" id="IPR036052">
    <property type="entry name" value="TrpB-like_PALP_sf"/>
</dbReference>
<dbReference type="Gene3D" id="3.40.50.1100">
    <property type="match status" value="2"/>
</dbReference>
<organism evidence="6 7">
    <name type="scientific">[Clostridium] clostridioforme 90A8</name>
    <dbReference type="NCBI Taxonomy" id="999408"/>
    <lineage>
        <taxon>Bacteria</taxon>
        <taxon>Bacillati</taxon>
        <taxon>Bacillota</taxon>
        <taxon>Clostridia</taxon>
        <taxon>Lachnospirales</taxon>
        <taxon>Lachnospiraceae</taxon>
        <taxon>Enterocloster</taxon>
    </lineage>
</organism>
<proteinExistence type="inferred from homology"/>
<evidence type="ECO:0000259" key="5">
    <source>
        <dbReference type="Pfam" id="PF00291"/>
    </source>
</evidence>
<feature type="modified residue" description="N6-(pyridoxal phosphate)lysine" evidence="4">
    <location>
        <position position="94"/>
    </location>
</feature>
<dbReference type="Proteomes" id="UP000013085">
    <property type="component" value="Unassembled WGS sequence"/>
</dbReference>
<evidence type="ECO:0000256" key="4">
    <source>
        <dbReference type="PIRSR" id="PIRSR006278-2"/>
    </source>
</evidence>
<dbReference type="AlphaFoldDB" id="A0A0E2HCW9"/>
<keyword evidence="3 4" id="KW-0663">Pyridoxal phosphate</keyword>
<dbReference type="InterPro" id="IPR027278">
    <property type="entry name" value="ACCD_DCysDesulf"/>
</dbReference>
<evidence type="ECO:0000256" key="1">
    <source>
        <dbReference type="ARBA" id="ARBA00001933"/>
    </source>
</evidence>
<accession>A0A0E2HCW9</accession>
<dbReference type="SUPFAM" id="SSF53686">
    <property type="entry name" value="Tryptophan synthase beta subunit-like PLP-dependent enzymes"/>
    <property type="match status" value="1"/>
</dbReference>
<name>A0A0E2HCW9_9FIRM</name>
<dbReference type="EMBL" id="AGYR01000014">
    <property type="protein sequence ID" value="ENZ17553.1"/>
    <property type="molecule type" value="Genomic_DNA"/>
</dbReference>
<evidence type="ECO:0000256" key="3">
    <source>
        <dbReference type="ARBA" id="ARBA00022898"/>
    </source>
</evidence>
<dbReference type="PANTHER" id="PTHR43780">
    <property type="entry name" value="1-AMINOCYCLOPROPANE-1-CARBOXYLATE DEAMINASE-RELATED"/>
    <property type="match status" value="1"/>
</dbReference>
<comment type="cofactor">
    <cofactor evidence="1">
        <name>pyridoxal 5'-phosphate</name>
        <dbReference type="ChEBI" id="CHEBI:597326"/>
    </cofactor>
</comment>
<gene>
    <name evidence="6" type="ORF">HMPREF1090_01853</name>
</gene>
<dbReference type="GO" id="GO:1901605">
    <property type="term" value="P:alpha-amino acid metabolic process"/>
    <property type="evidence" value="ECO:0007669"/>
    <property type="project" value="UniProtKB-ARBA"/>
</dbReference>
<dbReference type="PATRIC" id="fig|999408.3.peg.1996"/>
<evidence type="ECO:0000313" key="7">
    <source>
        <dbReference type="Proteomes" id="UP000013085"/>
    </source>
</evidence>
<evidence type="ECO:0000313" key="6">
    <source>
        <dbReference type="EMBL" id="ENZ17553.1"/>
    </source>
</evidence>
<sequence>MGKFAQIIFLNLLNKCHYARITMFYLLIGKIWGRGTIDISSKDDIGNGIGGIRKTELIKFPSPIHKLDAVSRDYGCSIYIKRDDLIGVGLGGNKVRKLEYLLADAMKSKCRLIVTSGSLQTNHGMLTALCATKLGLHCVLFLLIEESEYPRHLSGNLILDEFIGCDVEFVYVADIMENNDLTTEEKDRLSGERLAHCKKQRLPSYLSKYGLTEADVYYINSAGSMPLGVLGYVDCMKEIKKQTNSSFDYIFCGNGSGGTFAGMWLGAYIYMPDTKVIAVNIEEMSKDKPGFIVDLIKSAAQLLERYVEVSVNNLKILSNSLGVGYAKPDDETMKIIEYVARKEGIFLDPVYTGKIFNGALNYIETSLKFSGKHILLLHSGGIAGIYNENMLLYKSKSSALLDRWNHDSN</sequence>
<dbReference type="HOGENOM" id="CLU_048897_1_0_9"/>
<dbReference type="RefSeq" id="WP_002595562.1">
    <property type="nucleotide sequence ID" value="NZ_KB851018.1"/>
</dbReference>
<comment type="similarity">
    <text evidence="2">Belongs to the ACC deaminase/D-cysteine desulfhydrase family.</text>
</comment>
<comment type="caution">
    <text evidence="6">The sequence shown here is derived from an EMBL/GenBank/DDBJ whole genome shotgun (WGS) entry which is preliminary data.</text>
</comment>
<feature type="domain" description="Tryptophan synthase beta chain-like PALP" evidence="5">
    <location>
        <begin position="60"/>
        <end position="380"/>
    </location>
</feature>
<dbReference type="Pfam" id="PF00291">
    <property type="entry name" value="PALP"/>
    <property type="match status" value="1"/>
</dbReference>
<evidence type="ECO:0000256" key="2">
    <source>
        <dbReference type="ARBA" id="ARBA00008639"/>
    </source>
</evidence>
<reference evidence="6 7" key="1">
    <citation type="submission" date="2013-01" db="EMBL/GenBank/DDBJ databases">
        <title>The Genome Sequence of Clostridium clostridioforme 90A8.</title>
        <authorList>
            <consortium name="The Broad Institute Genome Sequencing Platform"/>
            <person name="Earl A."/>
            <person name="Ward D."/>
            <person name="Feldgarden M."/>
            <person name="Gevers D."/>
            <person name="Courvalin P."/>
            <person name="Lambert T."/>
            <person name="Walker B."/>
            <person name="Young S.K."/>
            <person name="Zeng Q."/>
            <person name="Gargeya S."/>
            <person name="Fitzgerald M."/>
            <person name="Haas B."/>
            <person name="Abouelleil A."/>
            <person name="Alvarado L."/>
            <person name="Arachchi H.M."/>
            <person name="Berlin A.M."/>
            <person name="Chapman S.B."/>
            <person name="Dewar J."/>
            <person name="Goldberg J."/>
            <person name="Griggs A."/>
            <person name="Gujja S."/>
            <person name="Hansen M."/>
            <person name="Howarth C."/>
            <person name="Imamovic A."/>
            <person name="Larimer J."/>
            <person name="McCowan C."/>
            <person name="Murphy C."/>
            <person name="Neiman D."/>
            <person name="Pearson M."/>
            <person name="Priest M."/>
            <person name="Roberts A."/>
            <person name="Saif S."/>
            <person name="Shea T."/>
            <person name="Sisk P."/>
            <person name="Sykes S."/>
            <person name="Wortman J."/>
            <person name="Nusbaum C."/>
            <person name="Birren B."/>
        </authorList>
    </citation>
    <scope>NUCLEOTIDE SEQUENCE [LARGE SCALE GENOMIC DNA]</scope>
    <source>
        <strain evidence="6 7">90A8</strain>
    </source>
</reference>
<protein>
    <submittedName>
        <fullName evidence="6">D-cysteine desulfhydrase family pyridoxal phosphate-dependent enzyme</fullName>
    </submittedName>
</protein>
<dbReference type="InterPro" id="IPR001926">
    <property type="entry name" value="TrpB-like_PALP"/>
</dbReference>
<dbReference type="PANTHER" id="PTHR43780:SF2">
    <property type="entry name" value="1-AMINOCYCLOPROPANE-1-CARBOXYLATE DEAMINASE-RELATED"/>
    <property type="match status" value="1"/>
</dbReference>
<dbReference type="GO" id="GO:0019148">
    <property type="term" value="F:D-cysteine desulfhydrase activity"/>
    <property type="evidence" value="ECO:0007669"/>
    <property type="project" value="TreeGrafter"/>
</dbReference>